<dbReference type="EMBL" id="JAIWYP010000003">
    <property type="protein sequence ID" value="KAH3847052.1"/>
    <property type="molecule type" value="Genomic_DNA"/>
</dbReference>
<sequence length="117" mass="13420">MGFLTKRKKKLLNTAFKPGGLSLNKGRTYHYESWLNSNTTYVRLDRSSFEARVAYNDNILTFRDVDVSKTPAKPLRPRVNKTRYVDMLRVPAPSKVHPDLLTNNVYVPALLQSMMSS</sequence>
<keyword evidence="2" id="KW-1185">Reference proteome</keyword>
<gene>
    <name evidence="1" type="ORF">DPMN_089364</name>
</gene>
<comment type="caution">
    <text evidence="1">The sequence shown here is derived from an EMBL/GenBank/DDBJ whole genome shotgun (WGS) entry which is preliminary data.</text>
</comment>
<dbReference type="AlphaFoldDB" id="A0A9D4QY50"/>
<accession>A0A9D4QY50</accession>
<protein>
    <submittedName>
        <fullName evidence="1">Uncharacterized protein</fullName>
    </submittedName>
</protein>
<name>A0A9D4QY50_DREPO</name>
<reference evidence="1" key="1">
    <citation type="journal article" date="2019" name="bioRxiv">
        <title>The Genome of the Zebra Mussel, Dreissena polymorpha: A Resource for Invasive Species Research.</title>
        <authorList>
            <person name="McCartney M.A."/>
            <person name="Auch B."/>
            <person name="Kono T."/>
            <person name="Mallez S."/>
            <person name="Zhang Y."/>
            <person name="Obille A."/>
            <person name="Becker A."/>
            <person name="Abrahante J.E."/>
            <person name="Garbe J."/>
            <person name="Badalamenti J.P."/>
            <person name="Herman A."/>
            <person name="Mangelson H."/>
            <person name="Liachko I."/>
            <person name="Sullivan S."/>
            <person name="Sone E.D."/>
            <person name="Koren S."/>
            <person name="Silverstein K.A.T."/>
            <person name="Beckman K.B."/>
            <person name="Gohl D.M."/>
        </authorList>
    </citation>
    <scope>NUCLEOTIDE SEQUENCE</scope>
    <source>
        <strain evidence="1">Duluth1</strain>
        <tissue evidence="1">Whole animal</tissue>
    </source>
</reference>
<proteinExistence type="predicted"/>
<reference evidence="1" key="2">
    <citation type="submission" date="2020-11" db="EMBL/GenBank/DDBJ databases">
        <authorList>
            <person name="McCartney M.A."/>
            <person name="Auch B."/>
            <person name="Kono T."/>
            <person name="Mallez S."/>
            <person name="Becker A."/>
            <person name="Gohl D.M."/>
            <person name="Silverstein K.A.T."/>
            <person name="Koren S."/>
            <person name="Bechman K.B."/>
            <person name="Herman A."/>
            <person name="Abrahante J.E."/>
            <person name="Garbe J."/>
        </authorList>
    </citation>
    <scope>NUCLEOTIDE SEQUENCE</scope>
    <source>
        <strain evidence="1">Duluth1</strain>
        <tissue evidence="1">Whole animal</tissue>
    </source>
</reference>
<evidence type="ECO:0000313" key="2">
    <source>
        <dbReference type="Proteomes" id="UP000828390"/>
    </source>
</evidence>
<dbReference type="Proteomes" id="UP000828390">
    <property type="component" value="Unassembled WGS sequence"/>
</dbReference>
<organism evidence="1 2">
    <name type="scientific">Dreissena polymorpha</name>
    <name type="common">Zebra mussel</name>
    <name type="synonym">Mytilus polymorpha</name>
    <dbReference type="NCBI Taxonomy" id="45954"/>
    <lineage>
        <taxon>Eukaryota</taxon>
        <taxon>Metazoa</taxon>
        <taxon>Spiralia</taxon>
        <taxon>Lophotrochozoa</taxon>
        <taxon>Mollusca</taxon>
        <taxon>Bivalvia</taxon>
        <taxon>Autobranchia</taxon>
        <taxon>Heteroconchia</taxon>
        <taxon>Euheterodonta</taxon>
        <taxon>Imparidentia</taxon>
        <taxon>Neoheterodontei</taxon>
        <taxon>Myida</taxon>
        <taxon>Dreissenoidea</taxon>
        <taxon>Dreissenidae</taxon>
        <taxon>Dreissena</taxon>
    </lineage>
</organism>
<evidence type="ECO:0000313" key="1">
    <source>
        <dbReference type="EMBL" id="KAH3847052.1"/>
    </source>
</evidence>